<dbReference type="AlphaFoldDB" id="A0A0A9BD42"/>
<sequence length="47" mass="5541">MNEAIVDRDQKGYLLVAQTAPYFQVESLYQHNPNYYFLLHCCCLSKL</sequence>
<protein>
    <submittedName>
        <fullName evidence="1">Uncharacterized protein</fullName>
    </submittedName>
</protein>
<reference evidence="1" key="2">
    <citation type="journal article" date="2015" name="Data Brief">
        <title>Shoot transcriptome of the giant reed, Arundo donax.</title>
        <authorList>
            <person name="Barrero R.A."/>
            <person name="Guerrero F.D."/>
            <person name="Moolhuijzen P."/>
            <person name="Goolsby J.A."/>
            <person name="Tidwell J."/>
            <person name="Bellgard S.E."/>
            <person name="Bellgard M.I."/>
        </authorList>
    </citation>
    <scope>NUCLEOTIDE SEQUENCE</scope>
    <source>
        <tissue evidence="1">Shoot tissue taken approximately 20 cm above the soil surface</tissue>
    </source>
</reference>
<evidence type="ECO:0000313" key="1">
    <source>
        <dbReference type="EMBL" id="JAD57217.1"/>
    </source>
</evidence>
<proteinExistence type="predicted"/>
<reference evidence="1" key="1">
    <citation type="submission" date="2014-09" db="EMBL/GenBank/DDBJ databases">
        <authorList>
            <person name="Magalhaes I.L.F."/>
            <person name="Oliveira U."/>
            <person name="Santos F.R."/>
            <person name="Vidigal T.H.D.A."/>
            <person name="Brescovit A.D."/>
            <person name="Santos A.J."/>
        </authorList>
    </citation>
    <scope>NUCLEOTIDE SEQUENCE</scope>
    <source>
        <tissue evidence="1">Shoot tissue taken approximately 20 cm above the soil surface</tissue>
    </source>
</reference>
<organism evidence="1">
    <name type="scientific">Arundo donax</name>
    <name type="common">Giant reed</name>
    <name type="synonym">Donax arundinaceus</name>
    <dbReference type="NCBI Taxonomy" id="35708"/>
    <lineage>
        <taxon>Eukaryota</taxon>
        <taxon>Viridiplantae</taxon>
        <taxon>Streptophyta</taxon>
        <taxon>Embryophyta</taxon>
        <taxon>Tracheophyta</taxon>
        <taxon>Spermatophyta</taxon>
        <taxon>Magnoliopsida</taxon>
        <taxon>Liliopsida</taxon>
        <taxon>Poales</taxon>
        <taxon>Poaceae</taxon>
        <taxon>PACMAD clade</taxon>
        <taxon>Arundinoideae</taxon>
        <taxon>Arundineae</taxon>
        <taxon>Arundo</taxon>
    </lineage>
</organism>
<name>A0A0A9BD42_ARUDO</name>
<accession>A0A0A9BD42</accession>
<dbReference type="EMBL" id="GBRH01240678">
    <property type="protein sequence ID" value="JAD57217.1"/>
    <property type="molecule type" value="Transcribed_RNA"/>
</dbReference>